<keyword evidence="1" id="KW-1133">Transmembrane helix</keyword>
<keyword evidence="1" id="KW-0812">Transmembrane</keyword>
<sequence>MNQRIRELLADDRGFGMMDVIPIQILVVGVVMLTITWSGMLVQTSAQTLHADEARAAIQQEAVVLLEQANTSGFGSVKVTGVAVEMPGLQENVTLTKWQIDPATDAIDATFTARTLSPIHTRTETAQVVMTVSGVAQYAGASGSRQAWTTATSGSPSIAYRVISPTDIEGDN</sequence>
<name>A0ABP8ARZ1_9MICO</name>
<organism evidence="2 3">
    <name type="scientific">Gryllotalpicola kribbensis</name>
    <dbReference type="NCBI Taxonomy" id="993084"/>
    <lineage>
        <taxon>Bacteria</taxon>
        <taxon>Bacillati</taxon>
        <taxon>Actinomycetota</taxon>
        <taxon>Actinomycetes</taxon>
        <taxon>Micrococcales</taxon>
        <taxon>Microbacteriaceae</taxon>
        <taxon>Gryllotalpicola</taxon>
    </lineage>
</organism>
<comment type="caution">
    <text evidence="2">The sequence shown here is derived from an EMBL/GenBank/DDBJ whole genome shotgun (WGS) entry which is preliminary data.</text>
</comment>
<evidence type="ECO:0000313" key="2">
    <source>
        <dbReference type="EMBL" id="GAA4188899.1"/>
    </source>
</evidence>
<reference evidence="3" key="1">
    <citation type="journal article" date="2019" name="Int. J. Syst. Evol. Microbiol.">
        <title>The Global Catalogue of Microorganisms (GCM) 10K type strain sequencing project: providing services to taxonomists for standard genome sequencing and annotation.</title>
        <authorList>
            <consortium name="The Broad Institute Genomics Platform"/>
            <consortium name="The Broad Institute Genome Sequencing Center for Infectious Disease"/>
            <person name="Wu L."/>
            <person name="Ma J."/>
        </authorList>
    </citation>
    <scope>NUCLEOTIDE SEQUENCE [LARGE SCALE GENOMIC DNA]</scope>
    <source>
        <strain evidence="3">JCM 17593</strain>
    </source>
</reference>
<evidence type="ECO:0000256" key="1">
    <source>
        <dbReference type="SAM" id="Phobius"/>
    </source>
</evidence>
<proteinExistence type="predicted"/>
<dbReference type="EMBL" id="BAABBX010000013">
    <property type="protein sequence ID" value="GAA4188899.1"/>
    <property type="molecule type" value="Genomic_DNA"/>
</dbReference>
<protein>
    <recommendedName>
        <fullName evidence="4">Type II secretion system protein</fullName>
    </recommendedName>
</protein>
<feature type="transmembrane region" description="Helical" evidence="1">
    <location>
        <begin position="20"/>
        <end position="40"/>
    </location>
</feature>
<evidence type="ECO:0008006" key="4">
    <source>
        <dbReference type="Google" id="ProtNLM"/>
    </source>
</evidence>
<keyword evidence="3" id="KW-1185">Reference proteome</keyword>
<evidence type="ECO:0000313" key="3">
    <source>
        <dbReference type="Proteomes" id="UP001500213"/>
    </source>
</evidence>
<gene>
    <name evidence="2" type="ORF">GCM10022288_15890</name>
</gene>
<keyword evidence="1" id="KW-0472">Membrane</keyword>
<dbReference type="RefSeq" id="WP_344775630.1">
    <property type="nucleotide sequence ID" value="NZ_BAABBX010000013.1"/>
</dbReference>
<accession>A0ABP8ARZ1</accession>
<dbReference type="Proteomes" id="UP001500213">
    <property type="component" value="Unassembled WGS sequence"/>
</dbReference>